<comment type="caution">
    <text evidence="6">The sequence shown here is derived from an EMBL/GenBank/DDBJ whole genome shotgun (WGS) entry which is preliminary data.</text>
</comment>
<accession>A0ABV6U2X7</accession>
<feature type="region of interest" description="Disordered" evidence="4">
    <location>
        <begin position="67"/>
        <end position="88"/>
    </location>
</feature>
<dbReference type="InterPro" id="IPR050679">
    <property type="entry name" value="Bact_HTH_transcr_reg"/>
</dbReference>
<dbReference type="Pfam" id="PF00392">
    <property type="entry name" value="GntR"/>
    <property type="match status" value="1"/>
</dbReference>
<evidence type="ECO:0000256" key="1">
    <source>
        <dbReference type="ARBA" id="ARBA00023015"/>
    </source>
</evidence>
<evidence type="ECO:0000313" key="6">
    <source>
        <dbReference type="EMBL" id="MFC0862364.1"/>
    </source>
</evidence>
<dbReference type="PANTHER" id="PTHR44846:SF17">
    <property type="entry name" value="GNTR-FAMILY TRANSCRIPTIONAL REGULATOR"/>
    <property type="match status" value="1"/>
</dbReference>
<gene>
    <name evidence="6" type="ORF">ACFHYQ_08645</name>
</gene>
<dbReference type="SUPFAM" id="SSF46785">
    <property type="entry name" value="Winged helix' DNA-binding domain"/>
    <property type="match status" value="1"/>
</dbReference>
<organism evidence="6 7">
    <name type="scientific">Sphaerimonospora cavernae</name>
    <dbReference type="NCBI Taxonomy" id="1740611"/>
    <lineage>
        <taxon>Bacteria</taxon>
        <taxon>Bacillati</taxon>
        <taxon>Actinomycetota</taxon>
        <taxon>Actinomycetes</taxon>
        <taxon>Streptosporangiales</taxon>
        <taxon>Streptosporangiaceae</taxon>
        <taxon>Sphaerimonospora</taxon>
    </lineage>
</organism>
<dbReference type="EMBL" id="JBHMQT010000013">
    <property type="protein sequence ID" value="MFC0862364.1"/>
    <property type="molecule type" value="Genomic_DNA"/>
</dbReference>
<keyword evidence="1" id="KW-0805">Transcription regulation</keyword>
<evidence type="ECO:0000256" key="2">
    <source>
        <dbReference type="ARBA" id="ARBA00023125"/>
    </source>
</evidence>
<sequence>MIDFREDQPRWRQVRDILKQRISSGQYKPGSRVPSERDLQQEFGIAGTTAHKVLAALREEGLIRTERGMGSFVTPSEGPNESDLAEEA</sequence>
<dbReference type="CDD" id="cd07377">
    <property type="entry name" value="WHTH_GntR"/>
    <property type="match status" value="1"/>
</dbReference>
<dbReference type="InterPro" id="IPR036390">
    <property type="entry name" value="WH_DNA-bd_sf"/>
</dbReference>
<evidence type="ECO:0000313" key="7">
    <source>
        <dbReference type="Proteomes" id="UP001589870"/>
    </source>
</evidence>
<dbReference type="PROSITE" id="PS50949">
    <property type="entry name" value="HTH_GNTR"/>
    <property type="match status" value="1"/>
</dbReference>
<name>A0ABV6U2X7_9ACTN</name>
<protein>
    <submittedName>
        <fullName evidence="6">GntR family transcriptional regulator</fullName>
    </submittedName>
</protein>
<dbReference type="InterPro" id="IPR000524">
    <property type="entry name" value="Tscrpt_reg_HTH_GntR"/>
</dbReference>
<dbReference type="InterPro" id="IPR036388">
    <property type="entry name" value="WH-like_DNA-bd_sf"/>
</dbReference>
<dbReference type="Gene3D" id="1.10.10.10">
    <property type="entry name" value="Winged helix-like DNA-binding domain superfamily/Winged helix DNA-binding domain"/>
    <property type="match status" value="1"/>
</dbReference>
<dbReference type="RefSeq" id="WP_394300578.1">
    <property type="nucleotide sequence ID" value="NZ_JBHMQT010000013.1"/>
</dbReference>
<reference evidence="6 7" key="1">
    <citation type="submission" date="2024-09" db="EMBL/GenBank/DDBJ databases">
        <authorList>
            <person name="Sun Q."/>
            <person name="Mori K."/>
        </authorList>
    </citation>
    <scope>NUCLEOTIDE SEQUENCE [LARGE SCALE GENOMIC DNA]</scope>
    <source>
        <strain evidence="6 7">TBRC 1851</strain>
    </source>
</reference>
<evidence type="ECO:0000256" key="3">
    <source>
        <dbReference type="ARBA" id="ARBA00023163"/>
    </source>
</evidence>
<keyword evidence="7" id="KW-1185">Reference proteome</keyword>
<proteinExistence type="predicted"/>
<evidence type="ECO:0000256" key="4">
    <source>
        <dbReference type="SAM" id="MobiDB-lite"/>
    </source>
</evidence>
<keyword evidence="2" id="KW-0238">DNA-binding</keyword>
<dbReference type="Proteomes" id="UP001589870">
    <property type="component" value="Unassembled WGS sequence"/>
</dbReference>
<keyword evidence="3" id="KW-0804">Transcription</keyword>
<dbReference type="SMART" id="SM00345">
    <property type="entry name" value="HTH_GNTR"/>
    <property type="match status" value="1"/>
</dbReference>
<feature type="domain" description="HTH gntR-type" evidence="5">
    <location>
        <begin position="8"/>
        <end position="76"/>
    </location>
</feature>
<evidence type="ECO:0000259" key="5">
    <source>
        <dbReference type="PROSITE" id="PS50949"/>
    </source>
</evidence>
<dbReference type="PANTHER" id="PTHR44846">
    <property type="entry name" value="MANNOSYL-D-GLYCERATE TRANSPORT/METABOLISM SYSTEM REPRESSOR MNGR-RELATED"/>
    <property type="match status" value="1"/>
</dbReference>